<evidence type="ECO:0000259" key="8">
    <source>
        <dbReference type="PROSITE" id="PS50011"/>
    </source>
</evidence>
<evidence type="ECO:0000313" key="10">
    <source>
        <dbReference type="Proteomes" id="UP000636800"/>
    </source>
</evidence>
<feature type="region of interest" description="Disordered" evidence="7">
    <location>
        <begin position="231"/>
        <end position="255"/>
    </location>
</feature>
<evidence type="ECO:0000256" key="4">
    <source>
        <dbReference type="ARBA" id="ARBA00022777"/>
    </source>
</evidence>
<feature type="domain" description="Protein kinase" evidence="8">
    <location>
        <begin position="724"/>
        <end position="940"/>
    </location>
</feature>
<dbReference type="SUPFAM" id="SSF54277">
    <property type="entry name" value="CAD &amp; PB1 domains"/>
    <property type="match status" value="1"/>
</dbReference>
<dbReference type="SUPFAM" id="SSF56112">
    <property type="entry name" value="Protein kinase-like (PK-like)"/>
    <property type="match status" value="1"/>
</dbReference>
<feature type="region of interest" description="Disordered" evidence="7">
    <location>
        <begin position="648"/>
        <end position="679"/>
    </location>
</feature>
<dbReference type="InterPro" id="IPR000719">
    <property type="entry name" value="Prot_kinase_dom"/>
</dbReference>
<keyword evidence="10" id="KW-1185">Reference proteome</keyword>
<evidence type="ECO:0000256" key="2">
    <source>
        <dbReference type="ARBA" id="ARBA00022679"/>
    </source>
</evidence>
<dbReference type="PANTHER" id="PTHR23257:SF703">
    <property type="entry name" value="KINASE SUPERFAMILY WITH OCTICOSAPEPTIDE_PHOX_BEM1P DOMAIN-CONTAINING PROTEIN"/>
    <property type="match status" value="1"/>
</dbReference>
<dbReference type="GO" id="GO:0005737">
    <property type="term" value="C:cytoplasm"/>
    <property type="evidence" value="ECO:0007669"/>
    <property type="project" value="TreeGrafter"/>
</dbReference>
<evidence type="ECO:0000256" key="1">
    <source>
        <dbReference type="ARBA" id="ARBA00022527"/>
    </source>
</evidence>
<dbReference type="FunFam" id="3.30.200.20:FF:000081">
    <property type="entry name" value="Octicosapeptide/phox/Bem1p domain kinase superfamily protein"/>
    <property type="match status" value="1"/>
</dbReference>
<dbReference type="CDD" id="cd06410">
    <property type="entry name" value="PB1_UP2"/>
    <property type="match status" value="1"/>
</dbReference>
<dbReference type="InterPro" id="IPR008271">
    <property type="entry name" value="Ser/Thr_kinase_AS"/>
</dbReference>
<dbReference type="FunFam" id="3.10.20.90:FF:000058">
    <property type="entry name" value="Octicosapeptide/phox/Bem1p domain kinase superfamily protein"/>
    <property type="match status" value="1"/>
</dbReference>
<dbReference type="InterPro" id="IPR017441">
    <property type="entry name" value="Protein_kinase_ATP_BS"/>
</dbReference>
<dbReference type="PROSITE" id="PS00108">
    <property type="entry name" value="PROTEIN_KINASE_ST"/>
    <property type="match status" value="1"/>
</dbReference>
<evidence type="ECO:0000256" key="3">
    <source>
        <dbReference type="ARBA" id="ARBA00022741"/>
    </source>
</evidence>
<accession>A0A835QTC7</accession>
<feature type="compositionally biased region" description="Basic and acidic residues" evidence="7">
    <location>
        <begin position="648"/>
        <end position="659"/>
    </location>
</feature>
<dbReference type="EMBL" id="JADCNL010000007">
    <property type="protein sequence ID" value="KAG0473472.1"/>
    <property type="molecule type" value="Genomic_DNA"/>
</dbReference>
<dbReference type="PANTHER" id="PTHR23257">
    <property type="entry name" value="SERINE-THREONINE PROTEIN KINASE"/>
    <property type="match status" value="1"/>
</dbReference>
<name>A0A835QTC7_VANPL</name>
<dbReference type="Pfam" id="PF00564">
    <property type="entry name" value="PB1"/>
    <property type="match status" value="1"/>
</dbReference>
<dbReference type="OrthoDB" id="5556956at2759"/>
<keyword evidence="3 6" id="KW-0547">Nucleotide-binding</keyword>
<proteinExistence type="predicted"/>
<dbReference type="InterPro" id="IPR000270">
    <property type="entry name" value="PB1_dom"/>
</dbReference>
<dbReference type="InterPro" id="IPR050167">
    <property type="entry name" value="Ser_Thr_protein_kinase"/>
</dbReference>
<feature type="binding site" evidence="6">
    <location>
        <position position="761"/>
    </location>
    <ligand>
        <name>ATP</name>
        <dbReference type="ChEBI" id="CHEBI:30616"/>
    </ligand>
</feature>
<dbReference type="GO" id="GO:0007165">
    <property type="term" value="P:signal transduction"/>
    <property type="evidence" value="ECO:0007669"/>
    <property type="project" value="TreeGrafter"/>
</dbReference>
<comment type="caution">
    <text evidence="9">The sequence shown here is derived from an EMBL/GenBank/DDBJ whole genome shotgun (WGS) entry which is preliminary data.</text>
</comment>
<keyword evidence="4" id="KW-0418">Kinase</keyword>
<sequence length="940" mass="103467">MCNLWVEKVRLPEPSAACVAGSMDSPAAPSTGSGDERAPRAKFLCSFGGSILPRPLDGRLRYVGGETRIVAVPRDVSYEDLLSRMREIFEGTSVIKYQQPDEDLDALVSVVNDDDVMNMMEEYDKLGSAGDGFTRLRIFLFSQLLDADTAAITGFDGDERGTERRYVDALNNLMDAKSQLSPLEFADHFLSQSGLHHINIPHHPHAQRYGEVDSSWSPAFFSPRHDLRDVPGSPSSVRYHHHGTGEFSDYNPTHLEHQSPTVIDNMVWLPPGAIIQENSGFPGNLGYNHSGYEGTAICEQCHIGFHRSQASFSNARYSDPHWKHGLPCCDHSNACAECYSCGDPYAFSHDVKFDHAVFMKDAQGLDRSWIHHPLHNNVRFGDPRVHWPPPSRIGENYAFDANVVSANFGRGTFSEGNEVFAAQQAVGAIHQMQISGIEENGIQFGNHPSIYGADNFHQFQHNLPPLHLRGKEQAALGIGTSYELPGLMVQNGTGSSAPMFDFQDVSPQPSGHGLDVQTQIPLPASGNLAQRSAAPEYLVECGVRDNTNVFPGGIAEDACPQMVSPSIPISNKLASNYVSKGDVDEHARVSGQIENFLMLSEKRTGTTAIGDPNLQTTGENVDIRVESSEFVPELINLVNRTTLEEAEDIRSRADSHSDTSADVLTVHNSNEPPSNELEPGNVQVQWDAESDGDVKSNNSSKIEPTTAEAEALAKGLQTIHNDDLEEIRELGSGTYGAVYHGKWRGSDVAIKRIKASCFAGKPSERERLIADFWKEALILSSLHHPNVVSFYGVVRDGPDGSLATVTEFMVNGSLKQFLQKKDRTIDRRKRLIIAMDVAFGMEYLHAKNIVHFDLKCENLLVNMRDPHRPVCKIGDLGLSKVKQHTLVSGGIRGTLPWMAPELLSGKTSMVSEKIDVYSFGIVMWNCSLEKSLIQTCTVLL</sequence>
<evidence type="ECO:0000256" key="6">
    <source>
        <dbReference type="PROSITE-ProRule" id="PRU10141"/>
    </source>
</evidence>
<reference evidence="9 10" key="1">
    <citation type="journal article" date="2020" name="Nat. Food">
        <title>A phased Vanilla planifolia genome enables genetic improvement of flavour and production.</title>
        <authorList>
            <person name="Hasing T."/>
            <person name="Tang H."/>
            <person name="Brym M."/>
            <person name="Khazi F."/>
            <person name="Huang T."/>
            <person name="Chambers A.H."/>
        </authorList>
    </citation>
    <scope>NUCLEOTIDE SEQUENCE [LARGE SCALE GENOMIC DNA]</scope>
    <source>
        <tissue evidence="9">Leaf</tissue>
    </source>
</reference>
<keyword evidence="5 6" id="KW-0067">ATP-binding</keyword>
<evidence type="ECO:0000256" key="7">
    <source>
        <dbReference type="SAM" id="MobiDB-lite"/>
    </source>
</evidence>
<keyword evidence="2" id="KW-0808">Transferase</keyword>
<dbReference type="PROSITE" id="PS00107">
    <property type="entry name" value="PROTEIN_KINASE_ATP"/>
    <property type="match status" value="1"/>
</dbReference>
<keyword evidence="1" id="KW-0723">Serine/threonine-protein kinase</keyword>
<dbReference type="CDD" id="cd13999">
    <property type="entry name" value="STKc_MAP3K-like"/>
    <property type="match status" value="1"/>
</dbReference>
<organism evidence="9 10">
    <name type="scientific">Vanilla planifolia</name>
    <name type="common">Vanilla</name>
    <dbReference type="NCBI Taxonomy" id="51239"/>
    <lineage>
        <taxon>Eukaryota</taxon>
        <taxon>Viridiplantae</taxon>
        <taxon>Streptophyta</taxon>
        <taxon>Embryophyta</taxon>
        <taxon>Tracheophyta</taxon>
        <taxon>Spermatophyta</taxon>
        <taxon>Magnoliopsida</taxon>
        <taxon>Liliopsida</taxon>
        <taxon>Asparagales</taxon>
        <taxon>Orchidaceae</taxon>
        <taxon>Vanilloideae</taxon>
        <taxon>Vanilleae</taxon>
        <taxon>Vanilla</taxon>
    </lineage>
</organism>
<dbReference type="Gene3D" id="3.10.20.90">
    <property type="entry name" value="Phosphatidylinositol 3-kinase Catalytic Subunit, Chain A, domain 1"/>
    <property type="match status" value="1"/>
</dbReference>
<feature type="compositionally biased region" description="Polar residues" evidence="7">
    <location>
        <begin position="660"/>
        <end position="673"/>
    </location>
</feature>
<dbReference type="AlphaFoldDB" id="A0A835QTC7"/>
<dbReference type="SMART" id="SM00220">
    <property type="entry name" value="S_TKc"/>
    <property type="match status" value="1"/>
</dbReference>
<dbReference type="Gene3D" id="1.10.510.10">
    <property type="entry name" value="Transferase(Phosphotransferase) domain 1"/>
    <property type="match status" value="1"/>
</dbReference>
<evidence type="ECO:0000256" key="5">
    <source>
        <dbReference type="ARBA" id="ARBA00022840"/>
    </source>
</evidence>
<dbReference type="Proteomes" id="UP000636800">
    <property type="component" value="Chromosome 7"/>
</dbReference>
<dbReference type="SMART" id="SM00666">
    <property type="entry name" value="PB1"/>
    <property type="match status" value="1"/>
</dbReference>
<protein>
    <recommendedName>
        <fullName evidence="8">Protein kinase domain-containing protein</fullName>
    </recommendedName>
</protein>
<dbReference type="InterPro" id="IPR001245">
    <property type="entry name" value="Ser-Thr/Tyr_kinase_cat_dom"/>
</dbReference>
<evidence type="ECO:0000313" key="9">
    <source>
        <dbReference type="EMBL" id="KAG0473472.1"/>
    </source>
</evidence>
<dbReference type="GO" id="GO:0005524">
    <property type="term" value="F:ATP binding"/>
    <property type="evidence" value="ECO:0007669"/>
    <property type="project" value="UniProtKB-UniRule"/>
</dbReference>
<gene>
    <name evidence="9" type="ORF">HPP92_015329</name>
</gene>
<dbReference type="InterPro" id="IPR011009">
    <property type="entry name" value="Kinase-like_dom_sf"/>
</dbReference>
<dbReference type="PROSITE" id="PS50011">
    <property type="entry name" value="PROTEIN_KINASE_DOM"/>
    <property type="match status" value="1"/>
</dbReference>
<dbReference type="GO" id="GO:0004674">
    <property type="term" value="F:protein serine/threonine kinase activity"/>
    <property type="evidence" value="ECO:0007669"/>
    <property type="project" value="UniProtKB-KW"/>
</dbReference>
<dbReference type="Pfam" id="PF07714">
    <property type="entry name" value="PK_Tyr_Ser-Thr"/>
    <property type="match status" value="1"/>
</dbReference>